<dbReference type="PROSITE" id="PS51257">
    <property type="entry name" value="PROKAR_LIPOPROTEIN"/>
    <property type="match status" value="1"/>
</dbReference>
<evidence type="ECO:0000313" key="4">
    <source>
        <dbReference type="Proteomes" id="UP000470302"/>
    </source>
</evidence>
<dbReference type="Pfam" id="PF00188">
    <property type="entry name" value="CAP"/>
    <property type="match status" value="1"/>
</dbReference>
<dbReference type="PANTHER" id="PTHR31157">
    <property type="entry name" value="SCP DOMAIN-CONTAINING PROTEIN"/>
    <property type="match status" value="1"/>
</dbReference>
<gene>
    <name evidence="3" type="ORF">GTP91_23195</name>
</gene>
<keyword evidence="1" id="KW-0732">Signal</keyword>
<name>A0A845G9I5_9BURK</name>
<feature type="domain" description="SCP" evidence="2">
    <location>
        <begin position="63"/>
        <end position="184"/>
    </location>
</feature>
<dbReference type="Gene3D" id="3.40.33.10">
    <property type="entry name" value="CAP"/>
    <property type="match status" value="1"/>
</dbReference>
<comment type="caution">
    <text evidence="3">The sequence shown here is derived from an EMBL/GenBank/DDBJ whole genome shotgun (WGS) entry which is preliminary data.</text>
</comment>
<dbReference type="AlphaFoldDB" id="A0A845G9I5"/>
<proteinExistence type="predicted"/>
<dbReference type="PANTHER" id="PTHR31157:SF1">
    <property type="entry name" value="SCP DOMAIN-CONTAINING PROTEIN"/>
    <property type="match status" value="1"/>
</dbReference>
<evidence type="ECO:0000259" key="2">
    <source>
        <dbReference type="Pfam" id="PF00188"/>
    </source>
</evidence>
<dbReference type="EMBL" id="WWCW01000101">
    <property type="protein sequence ID" value="MYM90065.1"/>
    <property type="molecule type" value="Genomic_DNA"/>
</dbReference>
<accession>A0A845G9I5</accession>
<dbReference type="InterPro" id="IPR035940">
    <property type="entry name" value="CAP_sf"/>
</dbReference>
<reference evidence="3 4" key="1">
    <citation type="submission" date="2020-01" db="EMBL/GenBank/DDBJ databases">
        <title>Novel species isolated from a subtropical stream in China.</title>
        <authorList>
            <person name="Lu H."/>
        </authorList>
    </citation>
    <scope>NUCLEOTIDE SEQUENCE [LARGE SCALE GENOMIC DNA]</scope>
    <source>
        <strain evidence="3 4">FT82W</strain>
    </source>
</reference>
<feature type="signal peptide" evidence="1">
    <location>
        <begin position="1"/>
        <end position="23"/>
    </location>
</feature>
<sequence>MAIHRRRSAPILPALLLAMLLSACGGGGGGASTAATATPPDLTQAPGAPAFTGNTALDGYNWINYRRAQLGLSTLARNARIDAAAQGHSDYQRLNNTVTHEQTPGLPGFTGATLLERLTNAGYQATKPYAIGEVISATGNASGFYQAEELITAIYHRFVMFEPVFKEVGTGAATTSANYTYFTADLAAVAGYGAGLGAGRIVNYPAANQTGVPTNFFSDSESPDPVPNQNEVGYPISVHADTIRDGVGITVQSFTVAPRGGAALSVRLLSHATDGNTGETVAAIIPLAPLKGGTVYDVSFSGLAAGVPVTRSWSFTTR</sequence>
<feature type="chain" id="PRO_5032349600" evidence="1">
    <location>
        <begin position="24"/>
        <end position="318"/>
    </location>
</feature>
<dbReference type="InterPro" id="IPR014044">
    <property type="entry name" value="CAP_dom"/>
</dbReference>
<dbReference type="RefSeq" id="WP_161098894.1">
    <property type="nucleotide sequence ID" value="NZ_WWCW01000101.1"/>
</dbReference>
<dbReference type="CDD" id="cd05379">
    <property type="entry name" value="CAP_bacterial"/>
    <property type="match status" value="1"/>
</dbReference>
<organism evidence="3 4">
    <name type="scientific">Duganella vulcania</name>
    <dbReference type="NCBI Taxonomy" id="2692166"/>
    <lineage>
        <taxon>Bacteria</taxon>
        <taxon>Pseudomonadati</taxon>
        <taxon>Pseudomonadota</taxon>
        <taxon>Betaproteobacteria</taxon>
        <taxon>Burkholderiales</taxon>
        <taxon>Oxalobacteraceae</taxon>
        <taxon>Telluria group</taxon>
        <taxon>Duganella</taxon>
    </lineage>
</organism>
<dbReference type="Proteomes" id="UP000470302">
    <property type="component" value="Unassembled WGS sequence"/>
</dbReference>
<evidence type="ECO:0000313" key="3">
    <source>
        <dbReference type="EMBL" id="MYM90065.1"/>
    </source>
</evidence>
<dbReference type="SUPFAM" id="SSF55797">
    <property type="entry name" value="PR-1-like"/>
    <property type="match status" value="1"/>
</dbReference>
<evidence type="ECO:0000256" key="1">
    <source>
        <dbReference type="SAM" id="SignalP"/>
    </source>
</evidence>
<protein>
    <submittedName>
        <fullName evidence="3">CAP domain-containing protein</fullName>
    </submittedName>
</protein>